<dbReference type="Pfam" id="PF20147">
    <property type="entry name" value="Crinkler"/>
    <property type="match status" value="1"/>
</dbReference>
<feature type="domain" description="Crinkler effector protein N-terminal" evidence="4">
    <location>
        <begin position="5"/>
        <end position="106"/>
    </location>
</feature>
<protein>
    <submittedName>
        <fullName evidence="5">44412_t:CDS:1</fullName>
    </submittedName>
</protein>
<accession>A0ABN7UW62</accession>
<reference evidence="5 6" key="1">
    <citation type="submission" date="2021-06" db="EMBL/GenBank/DDBJ databases">
        <authorList>
            <person name="Kallberg Y."/>
            <person name="Tangrot J."/>
            <person name="Rosling A."/>
        </authorList>
    </citation>
    <scope>NUCLEOTIDE SEQUENCE [LARGE SCALE GENOMIC DNA]</scope>
    <source>
        <strain evidence="5 6">120-4 pot B 10/14</strain>
    </source>
</reference>
<dbReference type="InterPro" id="IPR045379">
    <property type="entry name" value="Crinkler_N"/>
</dbReference>
<dbReference type="EMBL" id="CAJVQB010006665">
    <property type="protein sequence ID" value="CAG8689116.1"/>
    <property type="molecule type" value="Genomic_DNA"/>
</dbReference>
<keyword evidence="3" id="KW-0964">Secreted</keyword>
<evidence type="ECO:0000256" key="2">
    <source>
        <dbReference type="ARBA" id="ARBA00004613"/>
    </source>
</evidence>
<keyword evidence="6" id="KW-1185">Reference proteome</keyword>
<organism evidence="5 6">
    <name type="scientific">Gigaspora margarita</name>
    <dbReference type="NCBI Taxonomy" id="4874"/>
    <lineage>
        <taxon>Eukaryota</taxon>
        <taxon>Fungi</taxon>
        <taxon>Fungi incertae sedis</taxon>
        <taxon>Mucoromycota</taxon>
        <taxon>Glomeromycotina</taxon>
        <taxon>Glomeromycetes</taxon>
        <taxon>Diversisporales</taxon>
        <taxon>Gigasporaceae</taxon>
        <taxon>Gigaspora</taxon>
    </lineage>
</organism>
<name>A0ABN7UW62_GIGMA</name>
<evidence type="ECO:0000256" key="3">
    <source>
        <dbReference type="ARBA" id="ARBA00022525"/>
    </source>
</evidence>
<gene>
    <name evidence="5" type="ORF">GMARGA_LOCUS11396</name>
</gene>
<dbReference type="Proteomes" id="UP000789901">
    <property type="component" value="Unassembled WGS sequence"/>
</dbReference>
<evidence type="ECO:0000256" key="1">
    <source>
        <dbReference type="ARBA" id="ARBA00004340"/>
    </source>
</evidence>
<evidence type="ECO:0000313" key="5">
    <source>
        <dbReference type="EMBL" id="CAG8689116.1"/>
    </source>
</evidence>
<evidence type="ECO:0000313" key="6">
    <source>
        <dbReference type="Proteomes" id="UP000789901"/>
    </source>
</evidence>
<comment type="subcellular location">
    <subcellularLocation>
        <location evidence="1">Host cell</location>
    </subcellularLocation>
    <subcellularLocation>
        <location evidence="2">Secreted</location>
    </subcellularLocation>
</comment>
<proteinExistence type="predicted"/>
<sequence length="245" mass="28007">MSINLTLNCFVVGDNPHENTFPIVFNIKDVNTIGLLRELIKEKQPQTFAKVDSRELKLWKVNIPFNELNTVDIKKFRALKKLSPLDEISENFPDQPPRKNIHIIIQQGANREDSSRINRAQTNTNVNEDNRCESGYSIVSVSIQSMISTTTSMPRLSMFSSIYESIKGYLKPAKDDNPEGQFKKDETENLDEIKNLMMSDCQPVANVNGTNLCKTRFAIVNYSQQYMINTSTKEYSISVSFYVFV</sequence>
<evidence type="ECO:0000259" key="4">
    <source>
        <dbReference type="Pfam" id="PF20147"/>
    </source>
</evidence>
<comment type="caution">
    <text evidence="5">The sequence shown here is derived from an EMBL/GenBank/DDBJ whole genome shotgun (WGS) entry which is preliminary data.</text>
</comment>